<evidence type="ECO:0000313" key="2">
    <source>
        <dbReference type="EMBL" id="SNY65738.1"/>
    </source>
</evidence>
<sequence>MRKSHPITGNRPLRAGIATAATAALAVAGIASPAYAVAVDGTLSTAAAPLGGGVNVTLTATGAFPANLVAATVGGRFIASTATCDQTYGTTSSAKPAAAVVIPGSQIDDATITVPALAAGQWKACVYGATTGTAIGTSTPLIATSGANTITVSGANTVPALSPSAGTSAGGTVVTATRSGTWLSTGGSTLGVIYRSSGSCASAYTTTGSAATGTATKNSGNTVATFTIPTTLPSAGNYTVCVYAGTGATSGLIGVASYGALPTSTVSPSAGNSGGGNTIILTTKTAAITTSTPGALFTKSDACPADVDSAGADDEVATITRISTSKAAVEVPAGVTHSGTGNTTDWKVCVYGSASTGKLLAVPAIYSVAELLDLTNVTIDPANGPSQGGSAIEVTISAGLPDPGSEATMSAKLGNSPLKDIVIVDDDTFTATTTAASAGAAKLSVSTAAGQQTSAATEFTFSYGITVTPNTAKYEDTDVTLDILGSGFDALNFAATAEAGASTAPGAGVGVFLVTNSWYGLVAGATIKQVGLTAQCMDVTKISDTELICTLDLTKRLKTSDYFYETGSIPRGVYNVALVNDASATTANAVDTNISRISSGSAFTVADY</sequence>
<protein>
    <recommendedName>
        <fullName evidence="4">IPT/TIG domain-containing protein</fullName>
    </recommendedName>
</protein>
<name>A0A285JZQ2_9ACTN</name>
<accession>A0A285JZQ2</accession>
<evidence type="ECO:0000256" key="1">
    <source>
        <dbReference type="SAM" id="SignalP"/>
    </source>
</evidence>
<feature type="chain" id="PRO_5038851315" description="IPT/TIG domain-containing protein" evidence="1">
    <location>
        <begin position="37"/>
        <end position="608"/>
    </location>
</feature>
<dbReference type="RefSeq" id="WP_097327370.1">
    <property type="nucleotide sequence ID" value="NZ_OBDY01000028.1"/>
</dbReference>
<keyword evidence="1" id="KW-0732">Signal</keyword>
<dbReference type="AlphaFoldDB" id="A0A285JZQ2"/>
<organism evidence="2 3">
    <name type="scientific">Paractinoplanes atraurantiacus</name>
    <dbReference type="NCBI Taxonomy" id="1036182"/>
    <lineage>
        <taxon>Bacteria</taxon>
        <taxon>Bacillati</taxon>
        <taxon>Actinomycetota</taxon>
        <taxon>Actinomycetes</taxon>
        <taxon>Micromonosporales</taxon>
        <taxon>Micromonosporaceae</taxon>
        <taxon>Paractinoplanes</taxon>
    </lineage>
</organism>
<dbReference type="InterPro" id="IPR013783">
    <property type="entry name" value="Ig-like_fold"/>
</dbReference>
<gene>
    <name evidence="2" type="ORF">SAMN05421748_128118</name>
</gene>
<evidence type="ECO:0008006" key="4">
    <source>
        <dbReference type="Google" id="ProtNLM"/>
    </source>
</evidence>
<reference evidence="2 3" key="1">
    <citation type="submission" date="2017-09" db="EMBL/GenBank/DDBJ databases">
        <authorList>
            <person name="Ehlers B."/>
            <person name="Leendertz F.H."/>
        </authorList>
    </citation>
    <scope>NUCLEOTIDE SEQUENCE [LARGE SCALE GENOMIC DNA]</scope>
    <source>
        <strain evidence="2 3">CGMCC 4.6857</strain>
    </source>
</reference>
<keyword evidence="3" id="KW-1185">Reference proteome</keyword>
<dbReference type="GO" id="GO:0005975">
    <property type="term" value="P:carbohydrate metabolic process"/>
    <property type="evidence" value="ECO:0007669"/>
    <property type="project" value="UniProtKB-ARBA"/>
</dbReference>
<dbReference type="Gene3D" id="2.60.40.10">
    <property type="entry name" value="Immunoglobulins"/>
    <property type="match status" value="1"/>
</dbReference>
<dbReference type="Proteomes" id="UP000219612">
    <property type="component" value="Unassembled WGS sequence"/>
</dbReference>
<dbReference type="OrthoDB" id="3298903at2"/>
<proteinExistence type="predicted"/>
<evidence type="ECO:0000313" key="3">
    <source>
        <dbReference type="Proteomes" id="UP000219612"/>
    </source>
</evidence>
<dbReference type="EMBL" id="OBDY01000028">
    <property type="protein sequence ID" value="SNY65738.1"/>
    <property type="molecule type" value="Genomic_DNA"/>
</dbReference>
<feature type="signal peptide" evidence="1">
    <location>
        <begin position="1"/>
        <end position="36"/>
    </location>
</feature>